<feature type="transmembrane region" description="Helical" evidence="2">
    <location>
        <begin position="175"/>
        <end position="197"/>
    </location>
</feature>
<dbReference type="RefSeq" id="WP_146396603.1">
    <property type="nucleotide sequence ID" value="NZ_SJPQ01000001.1"/>
</dbReference>
<name>A0A5C5ZRK2_9BACT</name>
<proteinExistence type="predicted"/>
<organism evidence="3 4">
    <name type="scientific">Pseudobythopirellula maris</name>
    <dbReference type="NCBI Taxonomy" id="2527991"/>
    <lineage>
        <taxon>Bacteria</taxon>
        <taxon>Pseudomonadati</taxon>
        <taxon>Planctomycetota</taxon>
        <taxon>Planctomycetia</taxon>
        <taxon>Pirellulales</taxon>
        <taxon>Lacipirellulaceae</taxon>
        <taxon>Pseudobythopirellula</taxon>
    </lineage>
</organism>
<feature type="transmembrane region" description="Helical" evidence="2">
    <location>
        <begin position="145"/>
        <end position="163"/>
    </location>
</feature>
<keyword evidence="4" id="KW-1185">Reference proteome</keyword>
<evidence type="ECO:0008006" key="5">
    <source>
        <dbReference type="Google" id="ProtNLM"/>
    </source>
</evidence>
<sequence length="256" mass="27304">MNADSKQPVDTTSVDSQNLVGVSPGEASFAARATSPDTAQPQTVAGAQAVKKRHHDAKVESDSHKQNEETLEVEAMRMESELAEEEHRPGMVAVYADRPEADVASRRVRLDRVAANDVVVINDPDSLTAKMLAPTEPQPSRNRSIMQGVIVGACLGALAGLGLHQGYEASYGSAMFALCVGAVLGVLAGSTVTGLFMPPYRDDTLRNLRWHLRRGHALLVATGDEKQLERARGIISKTQPLEVLNPSGTGSSVSRA</sequence>
<keyword evidence="2" id="KW-1133">Transmembrane helix</keyword>
<evidence type="ECO:0000256" key="1">
    <source>
        <dbReference type="SAM" id="MobiDB-lite"/>
    </source>
</evidence>
<dbReference type="EMBL" id="SJPQ01000001">
    <property type="protein sequence ID" value="TWT90134.1"/>
    <property type="molecule type" value="Genomic_DNA"/>
</dbReference>
<feature type="region of interest" description="Disordered" evidence="1">
    <location>
        <begin position="1"/>
        <end position="68"/>
    </location>
</feature>
<feature type="compositionally biased region" description="Polar residues" evidence="1">
    <location>
        <begin position="1"/>
        <end position="20"/>
    </location>
</feature>
<keyword evidence="2" id="KW-0812">Transmembrane</keyword>
<reference evidence="3 4" key="1">
    <citation type="submission" date="2019-02" db="EMBL/GenBank/DDBJ databases">
        <title>Deep-cultivation of Planctomycetes and their phenomic and genomic characterization uncovers novel biology.</title>
        <authorList>
            <person name="Wiegand S."/>
            <person name="Jogler M."/>
            <person name="Boedeker C."/>
            <person name="Pinto D."/>
            <person name="Vollmers J."/>
            <person name="Rivas-Marin E."/>
            <person name="Kohn T."/>
            <person name="Peeters S.H."/>
            <person name="Heuer A."/>
            <person name="Rast P."/>
            <person name="Oberbeckmann S."/>
            <person name="Bunk B."/>
            <person name="Jeske O."/>
            <person name="Meyerdierks A."/>
            <person name="Storesund J.E."/>
            <person name="Kallscheuer N."/>
            <person name="Luecker S."/>
            <person name="Lage O.M."/>
            <person name="Pohl T."/>
            <person name="Merkel B.J."/>
            <person name="Hornburger P."/>
            <person name="Mueller R.-W."/>
            <person name="Bruemmer F."/>
            <person name="Labrenz M."/>
            <person name="Spormann A.M."/>
            <person name="Op Den Camp H."/>
            <person name="Overmann J."/>
            <person name="Amann R."/>
            <person name="Jetten M.S.M."/>
            <person name="Mascher T."/>
            <person name="Medema M.H."/>
            <person name="Devos D.P."/>
            <person name="Kaster A.-K."/>
            <person name="Ovreas L."/>
            <person name="Rohde M."/>
            <person name="Galperin M.Y."/>
            <person name="Jogler C."/>
        </authorList>
    </citation>
    <scope>NUCLEOTIDE SEQUENCE [LARGE SCALE GENOMIC DNA]</scope>
    <source>
        <strain evidence="3 4">Mal64</strain>
    </source>
</reference>
<evidence type="ECO:0000256" key="2">
    <source>
        <dbReference type="SAM" id="Phobius"/>
    </source>
</evidence>
<evidence type="ECO:0000313" key="3">
    <source>
        <dbReference type="EMBL" id="TWT90134.1"/>
    </source>
</evidence>
<feature type="compositionally biased region" description="Polar residues" evidence="1">
    <location>
        <begin position="35"/>
        <end position="45"/>
    </location>
</feature>
<accession>A0A5C5ZRK2</accession>
<keyword evidence="2" id="KW-0472">Membrane</keyword>
<feature type="compositionally biased region" description="Basic and acidic residues" evidence="1">
    <location>
        <begin position="57"/>
        <end position="68"/>
    </location>
</feature>
<dbReference type="Proteomes" id="UP000315440">
    <property type="component" value="Unassembled WGS sequence"/>
</dbReference>
<protein>
    <recommendedName>
        <fullName evidence="5">Transmembrane protein</fullName>
    </recommendedName>
</protein>
<dbReference type="OrthoDB" id="9853662at2"/>
<dbReference type="AlphaFoldDB" id="A0A5C5ZRK2"/>
<gene>
    <name evidence="3" type="ORF">Mal64_05170</name>
</gene>
<evidence type="ECO:0000313" key="4">
    <source>
        <dbReference type="Proteomes" id="UP000315440"/>
    </source>
</evidence>
<comment type="caution">
    <text evidence="3">The sequence shown here is derived from an EMBL/GenBank/DDBJ whole genome shotgun (WGS) entry which is preliminary data.</text>
</comment>